<feature type="transmembrane region" description="Helical" evidence="11">
    <location>
        <begin position="353"/>
        <end position="377"/>
    </location>
</feature>
<dbReference type="GO" id="GO:0006612">
    <property type="term" value="P:protein targeting to membrane"/>
    <property type="evidence" value="ECO:0007669"/>
    <property type="project" value="TreeGrafter"/>
</dbReference>
<gene>
    <name evidence="14" type="ORF">BK809_0005620</name>
</gene>
<keyword evidence="5 11" id="KW-0472">Membrane</keyword>
<comment type="subcellular location">
    <subcellularLocation>
        <location evidence="1">Endomembrane system</location>
        <topology evidence="1">Multi-pass membrane protein</topology>
    </subcellularLocation>
</comment>
<feature type="transmembrane region" description="Helical" evidence="11">
    <location>
        <begin position="383"/>
        <end position="404"/>
    </location>
</feature>
<feature type="domain" description="Palmitoyltransferase DHHC" evidence="13">
    <location>
        <begin position="453"/>
        <end position="580"/>
    </location>
</feature>
<feature type="compositionally biased region" description="Low complexity" evidence="12">
    <location>
        <begin position="142"/>
        <end position="153"/>
    </location>
</feature>
<keyword evidence="6" id="KW-0564">Palmitate</keyword>
<feature type="compositionally biased region" description="Polar residues" evidence="12">
    <location>
        <begin position="101"/>
        <end position="134"/>
    </location>
</feature>
<evidence type="ECO:0000256" key="8">
    <source>
        <dbReference type="ARBA" id="ARBA00023315"/>
    </source>
</evidence>
<evidence type="ECO:0000256" key="6">
    <source>
        <dbReference type="ARBA" id="ARBA00023139"/>
    </source>
</evidence>
<keyword evidence="8 11" id="KW-0012">Acyltransferase</keyword>
<protein>
    <recommendedName>
        <fullName evidence="11">Palmitoyltransferase</fullName>
        <ecNumber evidence="11">2.3.1.225</ecNumber>
    </recommendedName>
</protein>
<keyword evidence="2 11" id="KW-0808">Transferase</keyword>
<evidence type="ECO:0000256" key="7">
    <source>
        <dbReference type="ARBA" id="ARBA00023288"/>
    </source>
</evidence>
<keyword evidence="3 11" id="KW-0812">Transmembrane</keyword>
<evidence type="ECO:0000313" key="15">
    <source>
        <dbReference type="Proteomes" id="UP000190776"/>
    </source>
</evidence>
<evidence type="ECO:0000256" key="12">
    <source>
        <dbReference type="SAM" id="MobiDB-lite"/>
    </source>
</evidence>
<reference evidence="14 15" key="1">
    <citation type="submission" date="2017-01" db="EMBL/GenBank/DDBJ databases">
        <title>Draft genome sequence of Diplodia seriata F98.1, a fungal species involved in grapevine trunk diseases.</title>
        <authorList>
            <person name="Robert-Siegwald G."/>
            <person name="Vallet J."/>
            <person name="Abou-Mansour E."/>
            <person name="Xu J."/>
            <person name="Rey P."/>
            <person name="Bertsch C."/>
            <person name="Rego C."/>
            <person name="Larignon P."/>
            <person name="Fontaine F."/>
            <person name="Lebrun M.-H."/>
        </authorList>
    </citation>
    <scope>NUCLEOTIDE SEQUENCE [LARGE SCALE GENOMIC DNA]</scope>
    <source>
        <strain evidence="14 15">F98.1</strain>
    </source>
</reference>
<dbReference type="EMBL" id="MSZU01000074">
    <property type="protein sequence ID" value="OMP88899.1"/>
    <property type="molecule type" value="Genomic_DNA"/>
</dbReference>
<dbReference type="GO" id="GO:0005783">
    <property type="term" value="C:endoplasmic reticulum"/>
    <property type="evidence" value="ECO:0007669"/>
    <property type="project" value="TreeGrafter"/>
</dbReference>
<organism evidence="14 15">
    <name type="scientific">Diplodia seriata</name>
    <dbReference type="NCBI Taxonomy" id="420778"/>
    <lineage>
        <taxon>Eukaryota</taxon>
        <taxon>Fungi</taxon>
        <taxon>Dikarya</taxon>
        <taxon>Ascomycota</taxon>
        <taxon>Pezizomycotina</taxon>
        <taxon>Dothideomycetes</taxon>
        <taxon>Dothideomycetes incertae sedis</taxon>
        <taxon>Botryosphaeriales</taxon>
        <taxon>Botryosphaeriaceae</taxon>
        <taxon>Diplodia</taxon>
    </lineage>
</organism>
<evidence type="ECO:0000256" key="4">
    <source>
        <dbReference type="ARBA" id="ARBA00022989"/>
    </source>
</evidence>
<feature type="compositionally biased region" description="Polar residues" evidence="12">
    <location>
        <begin position="80"/>
        <end position="90"/>
    </location>
</feature>
<evidence type="ECO:0000256" key="9">
    <source>
        <dbReference type="ARBA" id="ARBA00023463"/>
    </source>
</evidence>
<dbReference type="STRING" id="420778.A0A1S8BN66"/>
<dbReference type="OrthoDB" id="9909019at2759"/>
<accession>A0A1S8BN66</accession>
<dbReference type="InterPro" id="IPR039859">
    <property type="entry name" value="PFA4/ZDH16/20/ERF2-like"/>
</dbReference>
<name>A0A1S8BN66_9PEZI</name>
<feature type="compositionally biased region" description="Low complexity" evidence="12">
    <location>
        <begin position="652"/>
        <end position="672"/>
    </location>
</feature>
<feature type="compositionally biased region" description="Low complexity" evidence="12">
    <location>
        <begin position="211"/>
        <end position="225"/>
    </location>
</feature>
<evidence type="ECO:0000256" key="1">
    <source>
        <dbReference type="ARBA" id="ARBA00004127"/>
    </source>
</evidence>
<dbReference type="EC" id="2.3.1.225" evidence="11"/>
<evidence type="ECO:0000313" key="14">
    <source>
        <dbReference type="EMBL" id="OMP88899.1"/>
    </source>
</evidence>
<dbReference type="PANTHER" id="PTHR22883:SF43">
    <property type="entry name" value="PALMITOYLTRANSFERASE APP"/>
    <property type="match status" value="1"/>
</dbReference>
<sequence length="700" mass="76328">MTTPTSPPRSTTPSSSFPTPLEVPTGTHGAPSVISSRMTDIASEDGDPQDLPQDSQVRRASRVSGVTGPPGESGLPPSRPSSVSTTGNRRTWSRAPPSRGNAGQNAGPGSTNSGGTRPPTSQSKSHVAGIQQSAFFRPMSAQRLQGQRGQRPGSVLGRNSLSHDGQSELGFSSYRNSINSVPSQAQSNAQDQEGRPPPSPTEFSEREYIPDRTTANTTPTVPDTVRSQGESITPLQQQQPPKTEAPSHLDLSRANKSGSLVPPEKKSPRSFRSSFMLPSRSHNSGSVRPQGQGHEKLSSAASSPRLQAQDAATDITKAEIQKEMNLGKNYEYFTGNTVFCWGGRLQNTRDRPISIGTALLVAVPAILFLIFSAPWLWLHVSPAIPILFAYLFLVCVSSFFHASLSDPGILPRSLHPFPPPDPSEDPLAVGPPTTEWVMVTSASSQTAAMEVPTKYCKSCNIWRPPRAHHCRVCDNCIETQDHHCVWLNNCVGRRNYRYFFVFVSSSTLLGAFLFAASLGHLLAWMNDEAGRTFSDAISHWRVPFAMMVYGILVTWYPASLWGYHIFLIGRGETTREYLNSHKFLKKDRHRPFTQKSLWQNFAAVLFRPRPPTYLTFKRKYEEGDQRFGERRGKRTTPLSKDQQGGVEMQDVSGRATATGAPPGTSGGPAVPSFQGPSSRARTPTNNNSTPRSPAGSASHA</sequence>
<keyword evidence="7" id="KW-0449">Lipoprotein</keyword>
<feature type="compositionally biased region" description="Polar residues" evidence="12">
    <location>
        <begin position="226"/>
        <end position="241"/>
    </location>
</feature>
<evidence type="ECO:0000256" key="10">
    <source>
        <dbReference type="ARBA" id="ARBA00048048"/>
    </source>
</evidence>
<proteinExistence type="inferred from homology"/>
<feature type="region of interest" description="Disordered" evidence="12">
    <location>
        <begin position="624"/>
        <end position="700"/>
    </location>
</feature>
<dbReference type="PROSITE" id="PS50216">
    <property type="entry name" value="DHHC"/>
    <property type="match status" value="1"/>
</dbReference>
<evidence type="ECO:0000256" key="3">
    <source>
        <dbReference type="ARBA" id="ARBA00022692"/>
    </source>
</evidence>
<dbReference type="PANTHER" id="PTHR22883">
    <property type="entry name" value="ZINC FINGER DHHC DOMAIN CONTAINING PROTEIN"/>
    <property type="match status" value="1"/>
</dbReference>
<evidence type="ECO:0000256" key="11">
    <source>
        <dbReference type="RuleBase" id="RU079119"/>
    </source>
</evidence>
<dbReference type="InterPro" id="IPR001594">
    <property type="entry name" value="Palmitoyltrfase_DHHC"/>
</dbReference>
<dbReference type="GO" id="GO:0019706">
    <property type="term" value="F:protein-cysteine S-palmitoyltransferase activity"/>
    <property type="evidence" value="ECO:0007669"/>
    <property type="project" value="UniProtKB-EC"/>
</dbReference>
<evidence type="ECO:0000259" key="13">
    <source>
        <dbReference type="Pfam" id="PF01529"/>
    </source>
</evidence>
<feature type="transmembrane region" description="Helical" evidence="11">
    <location>
        <begin position="498"/>
        <end position="524"/>
    </location>
</feature>
<feature type="compositionally biased region" description="Polar residues" evidence="12">
    <location>
        <begin position="280"/>
        <end position="289"/>
    </location>
</feature>
<feature type="region of interest" description="Disordered" evidence="12">
    <location>
        <begin position="1"/>
        <end position="312"/>
    </location>
</feature>
<comment type="caution">
    <text evidence="14">The sequence shown here is derived from an EMBL/GenBank/DDBJ whole genome shotgun (WGS) entry which is preliminary data.</text>
</comment>
<feature type="compositionally biased region" description="Polar residues" evidence="12">
    <location>
        <begin position="674"/>
        <end position="691"/>
    </location>
</feature>
<feature type="compositionally biased region" description="Low complexity" evidence="12">
    <location>
        <begin position="1"/>
        <end position="20"/>
    </location>
</feature>
<comment type="catalytic activity">
    <reaction evidence="10 11">
        <text>L-cysteinyl-[protein] + hexadecanoyl-CoA = S-hexadecanoyl-L-cysteinyl-[protein] + CoA</text>
        <dbReference type="Rhea" id="RHEA:36683"/>
        <dbReference type="Rhea" id="RHEA-COMP:10131"/>
        <dbReference type="Rhea" id="RHEA-COMP:11032"/>
        <dbReference type="ChEBI" id="CHEBI:29950"/>
        <dbReference type="ChEBI" id="CHEBI:57287"/>
        <dbReference type="ChEBI" id="CHEBI:57379"/>
        <dbReference type="ChEBI" id="CHEBI:74151"/>
        <dbReference type="EC" id="2.3.1.225"/>
    </reaction>
</comment>
<dbReference type="AlphaFoldDB" id="A0A1S8BN66"/>
<comment type="similarity">
    <text evidence="9">Belongs to the DHHC palmitoyltransferase family. ERF2/ZDHHC9 subfamily.</text>
</comment>
<dbReference type="GO" id="GO:0005794">
    <property type="term" value="C:Golgi apparatus"/>
    <property type="evidence" value="ECO:0007669"/>
    <property type="project" value="TreeGrafter"/>
</dbReference>
<evidence type="ECO:0000256" key="5">
    <source>
        <dbReference type="ARBA" id="ARBA00023136"/>
    </source>
</evidence>
<dbReference type="Proteomes" id="UP000190776">
    <property type="component" value="Unassembled WGS sequence"/>
</dbReference>
<feature type="transmembrane region" description="Helical" evidence="11">
    <location>
        <begin position="544"/>
        <end position="566"/>
    </location>
</feature>
<comment type="domain">
    <text evidence="11">The DHHC domain is required for palmitoyltransferase activity.</text>
</comment>
<keyword evidence="4 11" id="KW-1133">Transmembrane helix</keyword>
<dbReference type="Pfam" id="PF01529">
    <property type="entry name" value="DHHC"/>
    <property type="match status" value="1"/>
</dbReference>
<evidence type="ECO:0000256" key="2">
    <source>
        <dbReference type="ARBA" id="ARBA00022679"/>
    </source>
</evidence>
<feature type="compositionally biased region" description="Polar residues" evidence="12">
    <location>
        <begin position="157"/>
        <end position="191"/>
    </location>
</feature>